<name>A0AAV7ME94_PLEWA</name>
<dbReference type="AlphaFoldDB" id="A0AAV7ME94"/>
<sequence>MALIRAQPGVPALRVPAPPRVSAADLTQMRLHIHSGLEEGGEKGGATRPAYAPIYCDASIAFPEISGIGALPPPPSGVGSSEEQRRAAAGGERREAPPPAKGLMGVQQRDRGNSLHERVGTRSLDPPECSTGL</sequence>
<dbReference type="Proteomes" id="UP001066276">
    <property type="component" value="Chromosome 10"/>
</dbReference>
<gene>
    <name evidence="2" type="ORF">NDU88_007119</name>
</gene>
<protein>
    <submittedName>
        <fullName evidence="2">Uncharacterized protein</fullName>
    </submittedName>
</protein>
<organism evidence="2 3">
    <name type="scientific">Pleurodeles waltl</name>
    <name type="common">Iberian ribbed newt</name>
    <dbReference type="NCBI Taxonomy" id="8319"/>
    <lineage>
        <taxon>Eukaryota</taxon>
        <taxon>Metazoa</taxon>
        <taxon>Chordata</taxon>
        <taxon>Craniata</taxon>
        <taxon>Vertebrata</taxon>
        <taxon>Euteleostomi</taxon>
        <taxon>Amphibia</taxon>
        <taxon>Batrachia</taxon>
        <taxon>Caudata</taxon>
        <taxon>Salamandroidea</taxon>
        <taxon>Salamandridae</taxon>
        <taxon>Pleurodelinae</taxon>
        <taxon>Pleurodeles</taxon>
    </lineage>
</organism>
<feature type="region of interest" description="Disordered" evidence="1">
    <location>
        <begin position="67"/>
        <end position="133"/>
    </location>
</feature>
<evidence type="ECO:0000256" key="1">
    <source>
        <dbReference type="SAM" id="MobiDB-lite"/>
    </source>
</evidence>
<reference evidence="2" key="1">
    <citation type="journal article" date="2022" name="bioRxiv">
        <title>Sequencing and chromosome-scale assembly of the giantPleurodeles waltlgenome.</title>
        <authorList>
            <person name="Brown T."/>
            <person name="Elewa A."/>
            <person name="Iarovenko S."/>
            <person name="Subramanian E."/>
            <person name="Araus A.J."/>
            <person name="Petzold A."/>
            <person name="Susuki M."/>
            <person name="Suzuki K.-i.T."/>
            <person name="Hayashi T."/>
            <person name="Toyoda A."/>
            <person name="Oliveira C."/>
            <person name="Osipova E."/>
            <person name="Leigh N.D."/>
            <person name="Simon A."/>
            <person name="Yun M.H."/>
        </authorList>
    </citation>
    <scope>NUCLEOTIDE SEQUENCE</scope>
    <source>
        <strain evidence="2">20211129_DDA</strain>
        <tissue evidence="2">Liver</tissue>
    </source>
</reference>
<feature type="compositionally biased region" description="Basic and acidic residues" evidence="1">
    <location>
        <begin position="108"/>
        <end position="120"/>
    </location>
</feature>
<feature type="compositionally biased region" description="Basic and acidic residues" evidence="1">
    <location>
        <begin position="82"/>
        <end position="96"/>
    </location>
</feature>
<evidence type="ECO:0000313" key="2">
    <source>
        <dbReference type="EMBL" id="KAJ1102061.1"/>
    </source>
</evidence>
<keyword evidence="3" id="KW-1185">Reference proteome</keyword>
<evidence type="ECO:0000313" key="3">
    <source>
        <dbReference type="Proteomes" id="UP001066276"/>
    </source>
</evidence>
<comment type="caution">
    <text evidence="2">The sequence shown here is derived from an EMBL/GenBank/DDBJ whole genome shotgun (WGS) entry which is preliminary data.</text>
</comment>
<accession>A0AAV7ME94</accession>
<proteinExistence type="predicted"/>
<dbReference type="EMBL" id="JANPWB010000014">
    <property type="protein sequence ID" value="KAJ1102061.1"/>
    <property type="molecule type" value="Genomic_DNA"/>
</dbReference>